<dbReference type="GeneTree" id="ENSGT00990000214037"/>
<dbReference type="Gene3D" id="2.60.40.150">
    <property type="entry name" value="C2 domain"/>
    <property type="match status" value="1"/>
</dbReference>
<dbReference type="AlphaFoldDB" id="A0A8C4F9B0"/>
<dbReference type="SUPFAM" id="SSF49562">
    <property type="entry name" value="C2 domain (Calcium/lipid-binding domain, CaLB)"/>
    <property type="match status" value="1"/>
</dbReference>
<proteinExistence type="predicted"/>
<dbReference type="PROSITE" id="PS50004">
    <property type="entry name" value="C2"/>
    <property type="match status" value="1"/>
</dbReference>
<dbReference type="GO" id="GO:0016020">
    <property type="term" value="C:membrane"/>
    <property type="evidence" value="ECO:0007669"/>
    <property type="project" value="TreeGrafter"/>
</dbReference>
<evidence type="ECO:0000313" key="3">
    <source>
        <dbReference type="Proteomes" id="UP000694389"/>
    </source>
</evidence>
<dbReference type="InterPro" id="IPR052784">
    <property type="entry name" value="Perforin-1_pore-forming"/>
</dbReference>
<dbReference type="InterPro" id="IPR035892">
    <property type="entry name" value="C2_domain_sf"/>
</dbReference>
<evidence type="ECO:0000313" key="2">
    <source>
        <dbReference type="Ensembl" id="ENSDLAP00005029899.2"/>
    </source>
</evidence>
<feature type="domain" description="C2" evidence="1">
    <location>
        <begin position="12"/>
        <end position="129"/>
    </location>
</feature>
<keyword evidence="3" id="KW-1185">Reference proteome</keyword>
<protein>
    <recommendedName>
        <fullName evidence="1">C2 domain-containing protein</fullName>
    </recommendedName>
</protein>
<evidence type="ECO:0000259" key="1">
    <source>
        <dbReference type="PROSITE" id="PS50004"/>
    </source>
</evidence>
<dbReference type="GO" id="GO:0001771">
    <property type="term" value="P:immunological synapse formation"/>
    <property type="evidence" value="ECO:0007669"/>
    <property type="project" value="TreeGrafter"/>
</dbReference>
<name>A0A8C4F9B0_DICLA</name>
<dbReference type="SMART" id="SM00239">
    <property type="entry name" value="C2"/>
    <property type="match status" value="1"/>
</dbReference>
<dbReference type="PANTHER" id="PTHR46096">
    <property type="entry name" value="PERFORIN-1"/>
    <property type="match status" value="1"/>
</dbReference>
<reference evidence="2" key="2">
    <citation type="submission" date="2025-09" db="UniProtKB">
        <authorList>
            <consortium name="Ensembl"/>
        </authorList>
    </citation>
    <scope>IDENTIFICATION</scope>
</reference>
<dbReference type="PANTHER" id="PTHR46096:SF5">
    <property type="entry name" value="PERFORIN 1.2 PRECURSOR-RELATED"/>
    <property type="match status" value="1"/>
</dbReference>
<organism evidence="2 3">
    <name type="scientific">Dicentrarchus labrax</name>
    <name type="common">European seabass</name>
    <name type="synonym">Morone labrax</name>
    <dbReference type="NCBI Taxonomy" id="13489"/>
    <lineage>
        <taxon>Eukaryota</taxon>
        <taxon>Metazoa</taxon>
        <taxon>Chordata</taxon>
        <taxon>Craniata</taxon>
        <taxon>Vertebrata</taxon>
        <taxon>Euteleostomi</taxon>
        <taxon>Actinopterygii</taxon>
        <taxon>Neopterygii</taxon>
        <taxon>Teleostei</taxon>
        <taxon>Neoteleostei</taxon>
        <taxon>Acanthomorphata</taxon>
        <taxon>Eupercaria</taxon>
        <taxon>Moronidae</taxon>
        <taxon>Dicentrarchus</taxon>
    </lineage>
</organism>
<dbReference type="Pfam" id="PF00168">
    <property type="entry name" value="C2"/>
    <property type="match status" value="1"/>
</dbReference>
<dbReference type="GO" id="GO:0022829">
    <property type="term" value="F:wide pore channel activity"/>
    <property type="evidence" value="ECO:0007669"/>
    <property type="project" value="TreeGrafter"/>
</dbReference>
<dbReference type="GO" id="GO:0001913">
    <property type="term" value="P:T cell mediated cytotoxicity"/>
    <property type="evidence" value="ECO:0007669"/>
    <property type="project" value="TreeGrafter"/>
</dbReference>
<accession>A0A8C4F9B0</accession>
<dbReference type="Proteomes" id="UP000694389">
    <property type="component" value="Unassembled WGS sequence"/>
</dbReference>
<dbReference type="Ensembl" id="ENSDLAT00005031926.2">
    <property type="protein sequence ID" value="ENSDLAP00005029899.2"/>
    <property type="gene ID" value="ENSDLAG00005013486.2"/>
</dbReference>
<dbReference type="GO" id="GO:0051607">
    <property type="term" value="P:defense response to virus"/>
    <property type="evidence" value="ECO:0007669"/>
    <property type="project" value="TreeGrafter"/>
</dbReference>
<dbReference type="InterPro" id="IPR000008">
    <property type="entry name" value="C2_dom"/>
</dbReference>
<sequence length="155" mass="17758">MDCQQQRSVTVCQSRPLLALQVLPALRPCLATLKVFNLYAKGLYGDRWDKTDGSVEVTYGDQNKRTAIISDNDNPSWPEIFEFGSITINMKNKLTFRVYDEDSYWNSDLLGQNLPFFCFYLVCLFETFHYCASRCLSSVFITVRACECSSRCPAI</sequence>
<reference evidence="2" key="1">
    <citation type="submission" date="2025-08" db="UniProtKB">
        <authorList>
            <consortium name="Ensembl"/>
        </authorList>
    </citation>
    <scope>IDENTIFICATION</scope>
</reference>